<keyword evidence="4 8" id="KW-0812">Transmembrane</keyword>
<organism evidence="10">
    <name type="scientific">uncultured Rubrobacteraceae bacterium</name>
    <dbReference type="NCBI Taxonomy" id="349277"/>
    <lineage>
        <taxon>Bacteria</taxon>
        <taxon>Bacillati</taxon>
        <taxon>Actinomycetota</taxon>
        <taxon>Rubrobacteria</taxon>
        <taxon>Rubrobacterales</taxon>
        <taxon>Rubrobacteraceae</taxon>
        <taxon>environmental samples</taxon>
    </lineage>
</organism>
<feature type="transmembrane region" description="Helical" evidence="8">
    <location>
        <begin position="23"/>
        <end position="46"/>
    </location>
</feature>
<dbReference type="InterPro" id="IPR036259">
    <property type="entry name" value="MFS_trans_sf"/>
</dbReference>
<dbReference type="AlphaFoldDB" id="A0A6J4PYW1"/>
<protein>
    <recommendedName>
        <fullName evidence="9">Major facilitator superfamily (MFS) profile domain-containing protein</fullName>
    </recommendedName>
</protein>
<evidence type="ECO:0000256" key="5">
    <source>
        <dbReference type="ARBA" id="ARBA00022847"/>
    </source>
</evidence>
<reference evidence="10" key="1">
    <citation type="submission" date="2020-02" db="EMBL/GenBank/DDBJ databases">
        <authorList>
            <person name="Meier V. D."/>
        </authorList>
    </citation>
    <scope>NUCLEOTIDE SEQUENCE</scope>
    <source>
        <strain evidence="10">AVDCRST_MAG03</strain>
    </source>
</reference>
<keyword evidence="3" id="KW-1003">Cell membrane</keyword>
<evidence type="ECO:0000256" key="1">
    <source>
        <dbReference type="ARBA" id="ARBA00004651"/>
    </source>
</evidence>
<evidence type="ECO:0000256" key="4">
    <source>
        <dbReference type="ARBA" id="ARBA00022692"/>
    </source>
</evidence>
<proteinExistence type="predicted"/>
<dbReference type="PANTHER" id="PTHR43528">
    <property type="entry name" value="ALPHA-KETOGLUTARATE PERMEASE"/>
    <property type="match status" value="1"/>
</dbReference>
<dbReference type="InterPro" id="IPR051084">
    <property type="entry name" value="H+-coupled_symporters"/>
</dbReference>
<feature type="domain" description="Major facilitator superfamily (MFS) profile" evidence="9">
    <location>
        <begin position="1"/>
        <end position="185"/>
    </location>
</feature>
<keyword evidence="2" id="KW-0813">Transport</keyword>
<evidence type="ECO:0000259" key="9">
    <source>
        <dbReference type="PROSITE" id="PS50850"/>
    </source>
</evidence>
<evidence type="ECO:0000256" key="3">
    <source>
        <dbReference type="ARBA" id="ARBA00022475"/>
    </source>
</evidence>
<dbReference type="GO" id="GO:0005886">
    <property type="term" value="C:plasma membrane"/>
    <property type="evidence" value="ECO:0007669"/>
    <property type="project" value="UniProtKB-SubCell"/>
</dbReference>
<name>A0A6J4PYW1_9ACTN</name>
<evidence type="ECO:0000256" key="2">
    <source>
        <dbReference type="ARBA" id="ARBA00022448"/>
    </source>
</evidence>
<dbReference type="EMBL" id="CADCUT010000188">
    <property type="protein sequence ID" value="CAA9429452.1"/>
    <property type="molecule type" value="Genomic_DNA"/>
</dbReference>
<feature type="transmembrane region" description="Helical" evidence="8">
    <location>
        <begin position="58"/>
        <end position="76"/>
    </location>
</feature>
<dbReference type="PROSITE" id="PS50850">
    <property type="entry name" value="MFS"/>
    <property type="match status" value="1"/>
</dbReference>
<accession>A0A6J4PYW1</accession>
<dbReference type="GO" id="GO:0015293">
    <property type="term" value="F:symporter activity"/>
    <property type="evidence" value="ECO:0007669"/>
    <property type="project" value="UniProtKB-KW"/>
</dbReference>
<sequence length="185" mass="19399">MVVYGYLVTELASQSFPEVNGTAALLAGWSFFSVAVLGRLLEALVLSFLEDRIGHRNTLVILIATGSCATAGIGLLPAYAQIGVVAAIFLFTFRLFQGFTIAGDESVALTFTSEYSSNERRGFFSSFSQVALVGGELLASTVGAILSRVMSMGAVNDAIFSSVASERPTDIEVVDAGGVLPSVAR</sequence>
<keyword evidence="7 8" id="KW-0472">Membrane</keyword>
<evidence type="ECO:0000256" key="6">
    <source>
        <dbReference type="ARBA" id="ARBA00022989"/>
    </source>
</evidence>
<dbReference type="InterPro" id="IPR020846">
    <property type="entry name" value="MFS_dom"/>
</dbReference>
<dbReference type="Pfam" id="PF00083">
    <property type="entry name" value="Sugar_tr"/>
    <property type="match status" value="1"/>
</dbReference>
<evidence type="ECO:0000313" key="10">
    <source>
        <dbReference type="EMBL" id="CAA9429452.1"/>
    </source>
</evidence>
<keyword evidence="6 8" id="KW-1133">Transmembrane helix</keyword>
<dbReference type="SUPFAM" id="SSF103473">
    <property type="entry name" value="MFS general substrate transporter"/>
    <property type="match status" value="1"/>
</dbReference>
<dbReference type="InterPro" id="IPR005828">
    <property type="entry name" value="MFS_sugar_transport-like"/>
</dbReference>
<evidence type="ECO:0000256" key="7">
    <source>
        <dbReference type="ARBA" id="ARBA00023136"/>
    </source>
</evidence>
<comment type="subcellular location">
    <subcellularLocation>
        <location evidence="1">Cell membrane</location>
        <topology evidence="1">Multi-pass membrane protein</topology>
    </subcellularLocation>
</comment>
<evidence type="ECO:0000256" key="8">
    <source>
        <dbReference type="SAM" id="Phobius"/>
    </source>
</evidence>
<gene>
    <name evidence="10" type="ORF">AVDCRST_MAG03-3124</name>
</gene>
<dbReference type="PANTHER" id="PTHR43528:SF1">
    <property type="entry name" value="ALPHA-KETOGLUTARATE PERMEASE"/>
    <property type="match status" value="1"/>
</dbReference>
<dbReference type="Gene3D" id="1.20.1250.20">
    <property type="entry name" value="MFS general substrate transporter like domains"/>
    <property type="match status" value="1"/>
</dbReference>
<keyword evidence="5" id="KW-0769">Symport</keyword>